<dbReference type="SUPFAM" id="SSF55874">
    <property type="entry name" value="ATPase domain of HSP90 chaperone/DNA topoisomerase II/histidine kinase"/>
    <property type="match status" value="1"/>
</dbReference>
<dbReference type="Gene3D" id="3.30.450.20">
    <property type="entry name" value="PAS domain"/>
    <property type="match status" value="1"/>
</dbReference>
<accession>A0A562R2H8</accession>
<dbReference type="Gene3D" id="3.30.450.270">
    <property type="match status" value="1"/>
</dbReference>
<dbReference type="PANTHER" id="PTHR43065:SF42">
    <property type="entry name" value="TWO-COMPONENT SENSOR PPRA"/>
    <property type="match status" value="1"/>
</dbReference>
<evidence type="ECO:0000256" key="5">
    <source>
        <dbReference type="ARBA" id="ARBA00023170"/>
    </source>
</evidence>
<dbReference type="InterPro" id="IPR036890">
    <property type="entry name" value="HATPase_C_sf"/>
</dbReference>
<dbReference type="InterPro" id="IPR016132">
    <property type="entry name" value="Phyto_chromo_attachment"/>
</dbReference>
<reference evidence="7 8" key="1">
    <citation type="journal article" date="2015" name="Stand. Genomic Sci.">
        <title>Genomic Encyclopedia of Bacterial and Archaeal Type Strains, Phase III: the genomes of soil and plant-associated and newly described type strains.</title>
        <authorList>
            <person name="Whitman W.B."/>
            <person name="Woyke T."/>
            <person name="Klenk H.P."/>
            <person name="Zhou Y."/>
            <person name="Lilburn T.G."/>
            <person name="Beck B.J."/>
            <person name="De Vos P."/>
            <person name="Vandamme P."/>
            <person name="Eisen J.A."/>
            <person name="Garrity G."/>
            <person name="Hugenholtz P."/>
            <person name="Kyrpides N.C."/>
        </authorList>
    </citation>
    <scope>NUCLEOTIDE SEQUENCE [LARGE SCALE GENOMIC DNA]</scope>
    <source>
        <strain evidence="7 8">CGMCC 1.10822</strain>
    </source>
</reference>
<proteinExistence type="inferred from homology"/>
<dbReference type="Gene3D" id="3.30.565.10">
    <property type="entry name" value="Histidine kinase-like ATPase, C-terminal domain"/>
    <property type="match status" value="1"/>
</dbReference>
<dbReference type="RefSeq" id="WP_145651444.1">
    <property type="nucleotide sequence ID" value="NZ_VLLB01000008.1"/>
</dbReference>
<sequence>MVRAPGLPLAQLALAPAVRANVEACVAAAGDEDTTHTSVQTTIGALEFDCITHRYLGNVLVEYEQRTVSGDVVGLLAVRAHGAIDSLRRQESVATLMGRVTQQVQALTGFDRVMAYRFRHDGSGDVVAEARGVDLASLLGMRYPASDIPAQARRLYLINTLRLIANVGATPVAMLGRHDGAPVDMSHGVLRSVSPIHLEYLRNMGVAASMSVSIVVNGELWGMLACHHMTARQVPHAIRAAVDVLVQVLAATVQWLEAQQCSQLIEQSMQVRTRLMRTLVDDDDVLRAILDEAAALCASLEAEALVVCQHGRILVHGDIDVTMAAAIIASLEDSTEELVVRQARPDWPDSIGDHNGKWVGMLALSFDPSTRGWLIALRAVLDDIVDEARTGNPDTRYLVASSASAIVDGDADRLTQVVSNLLSNAKNHGDAAHAIDIRLASVGRFAVLSIRNAAIPINEELARVLYDPFKRVALDNARNRAAWAWACTWSTRS</sequence>
<dbReference type="PANTHER" id="PTHR43065">
    <property type="entry name" value="SENSOR HISTIDINE KINASE"/>
    <property type="match status" value="1"/>
</dbReference>
<dbReference type="Pfam" id="PF01590">
    <property type="entry name" value="GAF"/>
    <property type="match status" value="1"/>
</dbReference>
<evidence type="ECO:0000256" key="1">
    <source>
        <dbReference type="ARBA" id="ARBA00006402"/>
    </source>
</evidence>
<protein>
    <submittedName>
        <fullName evidence="7">Phytochrome-like protein</fullName>
    </submittedName>
</protein>
<comment type="caution">
    <text evidence="7">The sequence shown here is derived from an EMBL/GenBank/DDBJ whole genome shotgun (WGS) entry which is preliminary data.</text>
</comment>
<dbReference type="PROSITE" id="PS50046">
    <property type="entry name" value="PHYTOCHROME_2"/>
    <property type="match status" value="1"/>
</dbReference>
<dbReference type="GO" id="GO:0009881">
    <property type="term" value="F:photoreceptor activity"/>
    <property type="evidence" value="ECO:0007669"/>
    <property type="project" value="UniProtKB-KW"/>
</dbReference>
<keyword evidence="5" id="KW-0675">Receptor</keyword>
<feature type="domain" description="Phytochrome chromophore attachment site" evidence="6">
    <location>
        <begin position="92"/>
        <end position="247"/>
    </location>
</feature>
<evidence type="ECO:0000313" key="7">
    <source>
        <dbReference type="EMBL" id="TWI62586.1"/>
    </source>
</evidence>
<dbReference type="GO" id="GO:0009584">
    <property type="term" value="P:detection of visible light"/>
    <property type="evidence" value="ECO:0007669"/>
    <property type="project" value="InterPro"/>
</dbReference>
<evidence type="ECO:0000313" key="8">
    <source>
        <dbReference type="Proteomes" id="UP000318431"/>
    </source>
</evidence>
<dbReference type="SUPFAM" id="SSF55781">
    <property type="entry name" value="GAF domain-like"/>
    <property type="match status" value="1"/>
</dbReference>
<gene>
    <name evidence="7" type="ORF">IP91_04107</name>
</gene>
<dbReference type="OrthoDB" id="9808408at2"/>
<dbReference type="InterPro" id="IPR003594">
    <property type="entry name" value="HATPase_dom"/>
</dbReference>
<name>A0A562R2H8_9BURK</name>
<dbReference type="AlphaFoldDB" id="A0A562R2H8"/>
<evidence type="ECO:0000259" key="6">
    <source>
        <dbReference type="PROSITE" id="PS50046"/>
    </source>
</evidence>
<dbReference type="EMBL" id="VLLB01000008">
    <property type="protein sequence ID" value="TWI62586.1"/>
    <property type="molecule type" value="Genomic_DNA"/>
</dbReference>
<keyword evidence="4" id="KW-0157">Chromophore</keyword>
<dbReference type="InterPro" id="IPR001294">
    <property type="entry name" value="Phytochrome"/>
</dbReference>
<dbReference type="GO" id="GO:0006355">
    <property type="term" value="P:regulation of DNA-templated transcription"/>
    <property type="evidence" value="ECO:0007669"/>
    <property type="project" value="InterPro"/>
</dbReference>
<keyword evidence="8" id="KW-1185">Reference proteome</keyword>
<dbReference type="Pfam" id="PF02518">
    <property type="entry name" value="HATPase_c"/>
    <property type="match status" value="1"/>
</dbReference>
<dbReference type="Proteomes" id="UP000318431">
    <property type="component" value="Unassembled WGS sequence"/>
</dbReference>
<keyword evidence="3" id="KW-0716">Sensory transduction</keyword>
<comment type="similarity">
    <text evidence="1">In the N-terminal section; belongs to the phytochrome family.</text>
</comment>
<evidence type="ECO:0000256" key="3">
    <source>
        <dbReference type="ARBA" id="ARBA00022606"/>
    </source>
</evidence>
<dbReference type="SMART" id="SM00065">
    <property type="entry name" value="GAF"/>
    <property type="match status" value="1"/>
</dbReference>
<evidence type="ECO:0000256" key="2">
    <source>
        <dbReference type="ARBA" id="ARBA00022543"/>
    </source>
</evidence>
<evidence type="ECO:0000256" key="4">
    <source>
        <dbReference type="ARBA" id="ARBA00022991"/>
    </source>
</evidence>
<dbReference type="InterPro" id="IPR003018">
    <property type="entry name" value="GAF"/>
</dbReference>
<dbReference type="PRINTS" id="PR01033">
    <property type="entry name" value="PHYTOCHROME"/>
</dbReference>
<dbReference type="Gene3D" id="3.30.450.40">
    <property type="match status" value="1"/>
</dbReference>
<organism evidence="7 8">
    <name type="scientific">Pseudoduganella lurida</name>
    <dbReference type="NCBI Taxonomy" id="1036180"/>
    <lineage>
        <taxon>Bacteria</taxon>
        <taxon>Pseudomonadati</taxon>
        <taxon>Pseudomonadota</taxon>
        <taxon>Betaproteobacteria</taxon>
        <taxon>Burkholderiales</taxon>
        <taxon>Oxalobacteraceae</taxon>
        <taxon>Telluria group</taxon>
        <taxon>Pseudoduganella</taxon>
    </lineage>
</organism>
<dbReference type="InterPro" id="IPR029016">
    <property type="entry name" value="GAF-like_dom_sf"/>
</dbReference>
<dbReference type="InterPro" id="IPR043150">
    <property type="entry name" value="Phytochrome_PHY_sf"/>
</dbReference>
<keyword evidence="2" id="KW-0600">Photoreceptor protein</keyword>